<accession>A0ABS2CTQ7</accession>
<sequence>MVKLSSYQDKAIVLIDGECDFCNRTALFIIKYDKKDKFRFASQQSEVGKYLLQKNNYKPVVHYKKSCSKH</sequence>
<dbReference type="Pfam" id="PF04134">
    <property type="entry name" value="DCC1-like"/>
    <property type="match status" value="1"/>
</dbReference>
<dbReference type="EMBL" id="JACSOD020000420">
    <property type="protein sequence ID" value="MBM6498350.1"/>
    <property type="molecule type" value="Genomic_DNA"/>
</dbReference>
<dbReference type="RefSeq" id="WP_204158708.1">
    <property type="nucleotide sequence ID" value="NZ_JACSOD020000420.1"/>
</dbReference>
<proteinExistence type="predicted"/>
<keyword evidence="2" id="KW-1185">Reference proteome</keyword>
<name>A0ABS2CTQ7_9FLAO</name>
<comment type="caution">
    <text evidence="1">The sequence shown here is derived from an EMBL/GenBank/DDBJ whole genome shotgun (WGS) entry which is preliminary data.</text>
</comment>
<protein>
    <submittedName>
        <fullName evidence="1">DUF393 domain-containing protein</fullName>
    </submittedName>
</protein>
<dbReference type="Proteomes" id="UP000759529">
    <property type="component" value="Unassembled WGS sequence"/>
</dbReference>
<organism evidence="1 2">
    <name type="scientific">Flavobacterium macrobrachii</name>
    <dbReference type="NCBI Taxonomy" id="591204"/>
    <lineage>
        <taxon>Bacteria</taxon>
        <taxon>Pseudomonadati</taxon>
        <taxon>Bacteroidota</taxon>
        <taxon>Flavobacteriia</taxon>
        <taxon>Flavobacteriales</taxon>
        <taxon>Flavobacteriaceae</taxon>
        <taxon>Flavobacterium</taxon>
    </lineage>
</organism>
<dbReference type="InterPro" id="IPR007263">
    <property type="entry name" value="DCC1-like"/>
</dbReference>
<reference evidence="1 2" key="1">
    <citation type="submission" date="2021-02" db="EMBL/GenBank/DDBJ databases">
        <authorList>
            <person name="Jung H.S."/>
            <person name="Chun B.H."/>
            <person name="Jeon C.O."/>
        </authorList>
    </citation>
    <scope>NUCLEOTIDE SEQUENCE [LARGE SCALE GENOMIC DNA]</scope>
    <source>
        <strain evidence="1 2">LMG 25203</strain>
    </source>
</reference>
<evidence type="ECO:0000313" key="1">
    <source>
        <dbReference type="EMBL" id="MBM6498350.1"/>
    </source>
</evidence>
<gene>
    <name evidence="1" type="ORF">H9X54_003420</name>
</gene>
<evidence type="ECO:0000313" key="2">
    <source>
        <dbReference type="Proteomes" id="UP000759529"/>
    </source>
</evidence>